<keyword evidence="1" id="KW-0805">Transcription regulation</keyword>
<gene>
    <name evidence="5" type="ORF">FHR19_003220</name>
</gene>
<reference evidence="5 6" key="1">
    <citation type="submission" date="2020-08" db="EMBL/GenBank/DDBJ databases">
        <title>Genomic Encyclopedia of Type Strains, Phase IV (KMG-IV): sequencing the most valuable type-strain genomes for metagenomic binning, comparative biology and taxonomic classification.</title>
        <authorList>
            <person name="Goeker M."/>
        </authorList>
    </citation>
    <scope>NUCLEOTIDE SEQUENCE [LARGE SCALE GENOMIC DNA]</scope>
    <source>
        <strain evidence="5 6">DSM 27244</strain>
    </source>
</reference>
<proteinExistence type="predicted"/>
<dbReference type="InterPro" id="IPR050807">
    <property type="entry name" value="TransReg_Diox_bact_type"/>
</dbReference>
<dbReference type="RefSeq" id="WP_343053298.1">
    <property type="nucleotide sequence ID" value="NZ_JACIJJ010000006.1"/>
</dbReference>
<evidence type="ECO:0000259" key="4">
    <source>
        <dbReference type="PROSITE" id="PS50943"/>
    </source>
</evidence>
<organism evidence="5 6">
    <name type="scientific">Sphingomonas yantingensis</name>
    <dbReference type="NCBI Taxonomy" id="1241761"/>
    <lineage>
        <taxon>Bacteria</taxon>
        <taxon>Pseudomonadati</taxon>
        <taxon>Pseudomonadota</taxon>
        <taxon>Alphaproteobacteria</taxon>
        <taxon>Sphingomonadales</taxon>
        <taxon>Sphingomonadaceae</taxon>
        <taxon>Sphingomonas</taxon>
    </lineage>
</organism>
<name>A0A7W9ASN7_9SPHN</name>
<dbReference type="InterPro" id="IPR010982">
    <property type="entry name" value="Lambda_DNA-bd_dom_sf"/>
</dbReference>
<sequence>MLQIIGATIRRLREQSGLSQEAFAQAADLDRSFYGRVERGTQNIALTTLCIVASSLKVHPSELLADLTNADISKLKPSRRRQNAAK</sequence>
<evidence type="ECO:0000313" key="6">
    <source>
        <dbReference type="Proteomes" id="UP000557739"/>
    </source>
</evidence>
<dbReference type="PANTHER" id="PTHR46797">
    <property type="entry name" value="HTH-TYPE TRANSCRIPTIONAL REGULATOR"/>
    <property type="match status" value="1"/>
</dbReference>
<dbReference type="Gene3D" id="1.10.260.40">
    <property type="entry name" value="lambda repressor-like DNA-binding domains"/>
    <property type="match status" value="1"/>
</dbReference>
<evidence type="ECO:0000256" key="1">
    <source>
        <dbReference type="ARBA" id="ARBA00023015"/>
    </source>
</evidence>
<dbReference type="GO" id="GO:0003677">
    <property type="term" value="F:DNA binding"/>
    <property type="evidence" value="ECO:0007669"/>
    <property type="project" value="UniProtKB-KW"/>
</dbReference>
<keyword evidence="3" id="KW-0804">Transcription</keyword>
<dbReference type="Pfam" id="PF01381">
    <property type="entry name" value="HTH_3"/>
    <property type="match status" value="1"/>
</dbReference>
<dbReference type="PROSITE" id="PS50943">
    <property type="entry name" value="HTH_CROC1"/>
    <property type="match status" value="1"/>
</dbReference>
<dbReference type="CDD" id="cd00093">
    <property type="entry name" value="HTH_XRE"/>
    <property type="match status" value="1"/>
</dbReference>
<dbReference type="AlphaFoldDB" id="A0A7W9ASN7"/>
<protein>
    <submittedName>
        <fullName evidence="5">Transcriptional regulator with XRE-family HTH domain</fullName>
    </submittedName>
</protein>
<dbReference type="Proteomes" id="UP000557739">
    <property type="component" value="Unassembled WGS sequence"/>
</dbReference>
<accession>A0A7W9ASN7</accession>
<dbReference type="GO" id="GO:0005829">
    <property type="term" value="C:cytosol"/>
    <property type="evidence" value="ECO:0007669"/>
    <property type="project" value="TreeGrafter"/>
</dbReference>
<evidence type="ECO:0000313" key="5">
    <source>
        <dbReference type="EMBL" id="MBB5699843.1"/>
    </source>
</evidence>
<evidence type="ECO:0000256" key="2">
    <source>
        <dbReference type="ARBA" id="ARBA00023125"/>
    </source>
</evidence>
<dbReference type="PANTHER" id="PTHR46797:SF23">
    <property type="entry name" value="HTH-TYPE TRANSCRIPTIONAL REGULATOR SUTR"/>
    <property type="match status" value="1"/>
</dbReference>
<keyword evidence="6" id="KW-1185">Reference proteome</keyword>
<evidence type="ECO:0000256" key="3">
    <source>
        <dbReference type="ARBA" id="ARBA00023163"/>
    </source>
</evidence>
<keyword evidence="2" id="KW-0238">DNA-binding</keyword>
<comment type="caution">
    <text evidence="5">The sequence shown here is derived from an EMBL/GenBank/DDBJ whole genome shotgun (WGS) entry which is preliminary data.</text>
</comment>
<dbReference type="EMBL" id="JACIJJ010000006">
    <property type="protein sequence ID" value="MBB5699843.1"/>
    <property type="molecule type" value="Genomic_DNA"/>
</dbReference>
<dbReference type="GO" id="GO:0003700">
    <property type="term" value="F:DNA-binding transcription factor activity"/>
    <property type="evidence" value="ECO:0007669"/>
    <property type="project" value="TreeGrafter"/>
</dbReference>
<dbReference type="InterPro" id="IPR001387">
    <property type="entry name" value="Cro/C1-type_HTH"/>
</dbReference>
<dbReference type="SUPFAM" id="SSF47413">
    <property type="entry name" value="lambda repressor-like DNA-binding domains"/>
    <property type="match status" value="1"/>
</dbReference>
<dbReference type="SMART" id="SM00530">
    <property type="entry name" value="HTH_XRE"/>
    <property type="match status" value="1"/>
</dbReference>
<feature type="domain" description="HTH cro/C1-type" evidence="4">
    <location>
        <begin position="9"/>
        <end position="63"/>
    </location>
</feature>